<name>A0ABU3IB12_9ACTO</name>
<proteinExistence type="inferred from homology"/>
<organism evidence="2 3">
    <name type="scientific">Gleimia hominis</name>
    <dbReference type="NCBI Taxonomy" id="595468"/>
    <lineage>
        <taxon>Bacteria</taxon>
        <taxon>Bacillati</taxon>
        <taxon>Actinomycetota</taxon>
        <taxon>Actinomycetes</taxon>
        <taxon>Actinomycetales</taxon>
        <taxon>Actinomycetaceae</taxon>
        <taxon>Gleimia</taxon>
    </lineage>
</organism>
<comment type="caution">
    <text evidence="2">The sequence shown here is derived from an EMBL/GenBank/DDBJ whole genome shotgun (WGS) entry which is preliminary data.</text>
</comment>
<accession>A0ABU3IB12</accession>
<dbReference type="PANTHER" id="PTHR18964:SF149">
    <property type="entry name" value="BIFUNCTIONAL UDP-N-ACETYLGLUCOSAMINE 2-EPIMERASE_N-ACETYLMANNOSAMINE KINASE"/>
    <property type="match status" value="1"/>
</dbReference>
<dbReference type="RefSeq" id="WP_313273172.1">
    <property type="nucleotide sequence ID" value="NZ_JASXSX010000001.1"/>
</dbReference>
<dbReference type="EMBL" id="JASXSX010000001">
    <property type="protein sequence ID" value="MDT3767536.1"/>
    <property type="molecule type" value="Genomic_DNA"/>
</dbReference>
<evidence type="ECO:0000313" key="2">
    <source>
        <dbReference type="EMBL" id="MDT3767536.1"/>
    </source>
</evidence>
<comment type="similarity">
    <text evidence="1">Belongs to the ROK (NagC/XylR) family.</text>
</comment>
<dbReference type="InterPro" id="IPR043129">
    <property type="entry name" value="ATPase_NBD"/>
</dbReference>
<dbReference type="Proteomes" id="UP001247542">
    <property type="component" value="Unassembled WGS sequence"/>
</dbReference>
<evidence type="ECO:0000256" key="1">
    <source>
        <dbReference type="ARBA" id="ARBA00006479"/>
    </source>
</evidence>
<dbReference type="Gene3D" id="3.30.420.40">
    <property type="match status" value="2"/>
</dbReference>
<dbReference type="SUPFAM" id="SSF53067">
    <property type="entry name" value="Actin-like ATPase domain"/>
    <property type="match status" value="1"/>
</dbReference>
<gene>
    <name evidence="2" type="ORF">QS713_05600</name>
</gene>
<dbReference type="PANTHER" id="PTHR18964">
    <property type="entry name" value="ROK (REPRESSOR, ORF, KINASE) FAMILY"/>
    <property type="match status" value="1"/>
</dbReference>
<protein>
    <submittedName>
        <fullName evidence="2">ROK family protein</fullName>
    </submittedName>
</protein>
<dbReference type="Pfam" id="PF00480">
    <property type="entry name" value="ROK"/>
    <property type="match status" value="1"/>
</dbReference>
<evidence type="ECO:0000313" key="3">
    <source>
        <dbReference type="Proteomes" id="UP001247542"/>
    </source>
</evidence>
<sequence length="318" mass="33598">MTQPALAIDIGGTTIKAVVATNTGRVLQRWSARSPHGGTAVLDSVVELVGRARSQWQARPTTSLSVQKQPLADAVSVTCPGIVDEKTGVAVYSANLGWTDFPLRSALQERLEAPVLLHHDVRAGGYGEFRYGAGAEDSYYIAVGTGISAAYIRAGQLYSPHPWCGEIGQTLIPDPNAPSELKKLEQVCSAKAFATRLQAMEPGLLDEHAGAFEVFTLAKQGHASARRIVESGLDSFAQALASLTYTLGPAQIVIGGGLSKEGPDLLHALEKRLEDLVHPMVKPPVALAQLGADSQVLGAAALLFDTYGPKANTDLRNA</sequence>
<keyword evidence="3" id="KW-1185">Reference proteome</keyword>
<dbReference type="InterPro" id="IPR000600">
    <property type="entry name" value="ROK"/>
</dbReference>
<reference evidence="2 3" key="1">
    <citation type="submission" date="2023-06" db="EMBL/GenBank/DDBJ databases">
        <title>Draft genome sequence of Gleimia hominis type strain CCUG 57540T.</title>
        <authorList>
            <person name="Salva-Serra F."/>
            <person name="Cardew S."/>
            <person name="Jensie Markopoulos S."/>
            <person name="Ohlen M."/>
            <person name="Inganas E."/>
            <person name="Svensson-Stadler L."/>
            <person name="Moore E.R.B."/>
        </authorList>
    </citation>
    <scope>NUCLEOTIDE SEQUENCE [LARGE SCALE GENOMIC DNA]</scope>
    <source>
        <strain evidence="2 3">CCUG 57540</strain>
    </source>
</reference>